<dbReference type="InterPro" id="IPR032861">
    <property type="entry name" value="TAXi_N"/>
</dbReference>
<feature type="region of interest" description="Disordered" evidence="10">
    <location>
        <begin position="1701"/>
        <end position="1742"/>
    </location>
</feature>
<name>A0ABD3QDR3_9STRA</name>
<dbReference type="EMBL" id="JABMIG020000049">
    <property type="protein sequence ID" value="KAL3798058.1"/>
    <property type="molecule type" value="Genomic_DNA"/>
</dbReference>
<proteinExistence type="inferred from homology"/>
<keyword evidence="6" id="KW-0865">Zymogen</keyword>
<keyword evidence="4" id="KW-0064">Aspartyl protease</keyword>
<dbReference type="Pfam" id="PF14543">
    <property type="entry name" value="TAXi_N"/>
    <property type="match status" value="1"/>
</dbReference>
<feature type="transmembrane region" description="Helical" evidence="11">
    <location>
        <begin position="1673"/>
        <end position="1696"/>
    </location>
</feature>
<evidence type="ECO:0000256" key="6">
    <source>
        <dbReference type="ARBA" id="ARBA00023145"/>
    </source>
</evidence>
<keyword evidence="11" id="KW-1133">Transmembrane helix</keyword>
<evidence type="ECO:0000313" key="13">
    <source>
        <dbReference type="EMBL" id="KAL3798058.1"/>
    </source>
</evidence>
<dbReference type="GO" id="GO:0006508">
    <property type="term" value="P:proteolysis"/>
    <property type="evidence" value="ECO:0007669"/>
    <property type="project" value="UniProtKB-KW"/>
</dbReference>
<comment type="similarity">
    <text evidence="1">Belongs to the peptidase A1 family.</text>
</comment>
<evidence type="ECO:0000256" key="2">
    <source>
        <dbReference type="ARBA" id="ARBA00022670"/>
    </source>
</evidence>
<accession>A0ABD3QDR3</accession>
<feature type="compositionally biased region" description="Basic and acidic residues" evidence="10">
    <location>
        <begin position="1"/>
        <end position="24"/>
    </location>
</feature>
<dbReference type="InterPro" id="IPR001461">
    <property type="entry name" value="Aspartic_peptidase_A1"/>
</dbReference>
<keyword evidence="9" id="KW-0175">Coiled coil</keyword>
<feature type="transmembrane region" description="Helical" evidence="11">
    <location>
        <begin position="71"/>
        <end position="91"/>
    </location>
</feature>
<feature type="non-terminal residue" evidence="13">
    <location>
        <position position="1"/>
    </location>
</feature>
<feature type="active site" evidence="7">
    <location>
        <position position="872"/>
    </location>
</feature>
<dbReference type="Proteomes" id="UP001516023">
    <property type="component" value="Unassembled WGS sequence"/>
</dbReference>
<keyword evidence="2" id="KW-0645">Protease</keyword>
<dbReference type="InterPro" id="IPR033121">
    <property type="entry name" value="PEPTIDASE_A1"/>
</dbReference>
<dbReference type="SUPFAM" id="SSF50630">
    <property type="entry name" value="Acid proteases"/>
    <property type="match status" value="1"/>
</dbReference>
<dbReference type="CDD" id="cd22249">
    <property type="entry name" value="UDM1_RNF168_RNF169-like"/>
    <property type="match status" value="1"/>
</dbReference>
<dbReference type="InterPro" id="IPR021109">
    <property type="entry name" value="Peptidase_aspartic_dom_sf"/>
</dbReference>
<dbReference type="GO" id="GO:0004190">
    <property type="term" value="F:aspartic-type endopeptidase activity"/>
    <property type="evidence" value="ECO:0007669"/>
    <property type="project" value="UniProtKB-KW"/>
</dbReference>
<dbReference type="PROSITE" id="PS00141">
    <property type="entry name" value="ASP_PROTEASE"/>
    <property type="match status" value="1"/>
</dbReference>
<organism evidence="13 14">
    <name type="scientific">Cyclotella cryptica</name>
    <dbReference type="NCBI Taxonomy" id="29204"/>
    <lineage>
        <taxon>Eukaryota</taxon>
        <taxon>Sar</taxon>
        <taxon>Stramenopiles</taxon>
        <taxon>Ochrophyta</taxon>
        <taxon>Bacillariophyta</taxon>
        <taxon>Coscinodiscophyceae</taxon>
        <taxon>Thalassiosirophycidae</taxon>
        <taxon>Stephanodiscales</taxon>
        <taxon>Stephanodiscaceae</taxon>
        <taxon>Cyclotella</taxon>
    </lineage>
</organism>
<dbReference type="InterPro" id="IPR038670">
    <property type="entry name" value="HslJ-like_sf"/>
</dbReference>
<evidence type="ECO:0000256" key="1">
    <source>
        <dbReference type="ARBA" id="ARBA00007447"/>
    </source>
</evidence>
<keyword evidence="11" id="KW-0472">Membrane</keyword>
<dbReference type="Gene3D" id="2.40.128.270">
    <property type="match status" value="3"/>
</dbReference>
<dbReference type="PANTHER" id="PTHR47965">
    <property type="entry name" value="ASPARTYL PROTEASE-RELATED"/>
    <property type="match status" value="1"/>
</dbReference>
<dbReference type="InterPro" id="IPR001969">
    <property type="entry name" value="Aspartic_peptidase_AS"/>
</dbReference>
<evidence type="ECO:0000256" key="10">
    <source>
        <dbReference type="SAM" id="MobiDB-lite"/>
    </source>
</evidence>
<feature type="compositionally biased region" description="Polar residues" evidence="10">
    <location>
        <begin position="1708"/>
        <end position="1723"/>
    </location>
</feature>
<feature type="coiled-coil region" evidence="9">
    <location>
        <begin position="219"/>
        <end position="246"/>
    </location>
</feature>
<reference evidence="13 14" key="1">
    <citation type="journal article" date="2020" name="G3 (Bethesda)">
        <title>Improved Reference Genome for Cyclotella cryptica CCMP332, a Model for Cell Wall Morphogenesis, Salinity Adaptation, and Lipid Production in Diatoms (Bacillariophyta).</title>
        <authorList>
            <person name="Roberts W.R."/>
            <person name="Downey K.M."/>
            <person name="Ruck E.C."/>
            <person name="Traller J.C."/>
            <person name="Alverson A.J."/>
        </authorList>
    </citation>
    <scope>NUCLEOTIDE SEQUENCE [LARGE SCALE GENOMIC DNA]</scope>
    <source>
        <strain evidence="13 14">CCMP332</strain>
    </source>
</reference>
<evidence type="ECO:0000256" key="8">
    <source>
        <dbReference type="PIRSR" id="PIRSR601461-2"/>
    </source>
</evidence>
<feature type="active site" evidence="7">
    <location>
        <position position="1132"/>
    </location>
</feature>
<keyword evidence="8" id="KW-1015">Disulfide bond</keyword>
<dbReference type="PROSITE" id="PS51767">
    <property type="entry name" value="PEPTIDASE_A1"/>
    <property type="match status" value="1"/>
</dbReference>
<gene>
    <name evidence="13" type="ORF">HJC23_012349</name>
</gene>
<keyword evidence="11" id="KW-0812">Transmembrane</keyword>
<dbReference type="Gene3D" id="2.40.70.10">
    <property type="entry name" value="Acid Proteases"/>
    <property type="match status" value="2"/>
</dbReference>
<feature type="disulfide bond" evidence="8">
    <location>
        <begin position="885"/>
        <end position="924"/>
    </location>
</feature>
<protein>
    <recommendedName>
        <fullName evidence="12">Peptidase A1 domain-containing protein</fullName>
    </recommendedName>
</protein>
<keyword evidence="5" id="KW-0378">Hydrolase</keyword>
<evidence type="ECO:0000256" key="3">
    <source>
        <dbReference type="ARBA" id="ARBA00022729"/>
    </source>
</evidence>
<evidence type="ECO:0000259" key="12">
    <source>
        <dbReference type="PROSITE" id="PS51767"/>
    </source>
</evidence>
<evidence type="ECO:0000256" key="9">
    <source>
        <dbReference type="SAM" id="Coils"/>
    </source>
</evidence>
<dbReference type="Pfam" id="PF03724">
    <property type="entry name" value="META"/>
    <property type="match status" value="3"/>
</dbReference>
<feature type="coiled-coil region" evidence="9">
    <location>
        <begin position="129"/>
        <end position="156"/>
    </location>
</feature>
<evidence type="ECO:0000256" key="11">
    <source>
        <dbReference type="SAM" id="Phobius"/>
    </source>
</evidence>
<keyword evidence="3" id="KW-0732">Signal</keyword>
<dbReference type="PANTHER" id="PTHR47965:SF12">
    <property type="entry name" value="ASPARTIC PROTEINASE 3-RELATED"/>
    <property type="match status" value="1"/>
</dbReference>
<dbReference type="InterPro" id="IPR005184">
    <property type="entry name" value="DUF306_Meta_HslJ"/>
</dbReference>
<keyword evidence="14" id="KW-1185">Reference proteome</keyword>
<evidence type="ECO:0000256" key="4">
    <source>
        <dbReference type="ARBA" id="ARBA00022750"/>
    </source>
</evidence>
<comment type="caution">
    <text evidence="13">The sequence shown here is derived from an EMBL/GenBank/DDBJ whole genome shotgun (WGS) entry which is preliminary data.</text>
</comment>
<evidence type="ECO:0000256" key="7">
    <source>
        <dbReference type="PIRSR" id="PIRSR601461-1"/>
    </source>
</evidence>
<feature type="domain" description="Peptidase A1" evidence="12">
    <location>
        <begin position="854"/>
        <end position="1269"/>
    </location>
</feature>
<sequence>HTCRHFHDHDKSSNDENPNHHDCNPTKSRANTFSSLSEQSQFAYIVLLLLFYRSTLSAMERQRPRARQSRIRWHIVSSLLLSLATSLIISLTGRAEAAVATGPISESNDRETANGKVLRINLHPVSSYIRRLERQLQIVEEELQRLHADHEESDNRYLRQLQESHEMSHSNDVQSRQEEKQALRRRLHNALSTLEGSSAAYASLMQFPHPTAPVSASADEDHNRHLREYNSNIDEYNERYRRYSRHEWAIRRDEEHDLSRREDERTLQQEGAYFIFTRHDNNRVVELNNLPLFLHSDWQAAEIALNMTSVELLVPQYRITLSFDSGGYVTGESGCNFYRAPVMFYSDDIIEVGHLGTTLMQCDEGRMDQELQYISFIQGKKFRYEIRKNGTEFLFHLLEEGDVVARFVSFPNYIDRDENLTTVAPTSTPSETNVSNEDEFSIAGTNWEAIEIGYNTNASVCLQPTLQGYPITLSFKSEGRFDGHAGCNRYGGDLINVTDSKFTVGSLFNTEMYCIEDHVMEQEETYLRLLSDRTFYYAVSVGNETELLLKNDLKSGDGGEVEGEVIARFVLLPALMASRKLLLSSVDSTLQSRFDSALTNMNPATTDDSHSTASELDSLSPSTINLDFFRAPSDAKLIPVQSKNSSGQLKDVERNPLKSTVIKTNFASAHNISIIGTEWKATQIAFFVGGTNSSSTIEMHPVLTNHTITLGFASDKIYGNTGCNNYFSFESTISTDKLYVGHLATTRMLCSDEGVMKQEDAYKSMMSERTFFYKLRLNGAKDDKLVLTEVVSQGGYEVEGRVLARFLRSSVRLTQSVRKEVGVHVETTEVKTKKKGGLFNAYQTTPVHQGYGTHFATIWVGTPPQRKSVIIDTGSHYTAFPCKGCNGCGEEHHTDKFFDPDESSTFHALTCSECQSATCLKGKCVFSQSYTEGSSWHAFEAVDKVFLGGRDPSDALSPINNSFKTDFLFGCAVAETGLFVTQLADGIMGAYLLGYLSLCGVRTLTLFYLLSSLSHLQGMSAHPSTLPKVMYDQEKLEHNMFSICFRRELHVSKRGILAGMLTLGGIDTRADLTPMVYARNVASTGWFTVFVKNIYVREQGGQSVTPDGPHQKLQRVNANLFEMNSGKGVIVDSGTTDTYLHRSVAGPFNEVWEKVTGRKYSNSPVALSQNDLLLLPTVLIQLAAYDDVPNPVRNDLEIIPGLAGDIDPSSPQDIILAIPATHYMEYSPSKRSFTPRLYFTESKGGVIGSNAMQRHNVLFDWENRRVGFAESTCEYEAVDEQSTDDANVEVDCRLGNPSLQVSCSETVDLSQCDRHGNSDLTLTGHEIWTRIVDAPGTMQGTSCEQVSISENEKNGGGKMEVQCDGKGICQEVRECGITCANAHAAGDYGGVSPMSGTSTVNCGGATWSACDYSCTQTRINTILMTDGKCYVERALEFTRPCHIQACGRSDPCRVPFVVHAILKIRGAVASRWNKRAEEVFSDAFASIVNENRQENANVLFGPGDVQVLRASPWRASDDAIFGEAELEVDEELGMQLVVETSIFNYNAVVPSAAVHLTQSTSKAVQANTNNISFFGRSKFVPMSSCNEADLHHLANTARDINTALAQPNFVARIMERIRLDEASEQMVQSQSSPFFHTIEDATLAQQSSVVTSWTIKTDIGAGSSRGLDFIGSYSAGGSSVILLLLSTSVVIGYLVWSRRPGNRHRSSTKNSNIRTGTSISTNHRINRNKYSGIESSRSNNKNAIKFPDDDADSIISLLDDSSDYRSASTSVATARGDVELTFQSDSVSVLSDSQSKD</sequence>
<feature type="compositionally biased region" description="Polar residues" evidence="10">
    <location>
        <begin position="1733"/>
        <end position="1742"/>
    </location>
</feature>
<feature type="region of interest" description="Disordered" evidence="10">
    <location>
        <begin position="1"/>
        <end position="26"/>
    </location>
</feature>
<evidence type="ECO:0000313" key="14">
    <source>
        <dbReference type="Proteomes" id="UP001516023"/>
    </source>
</evidence>
<evidence type="ECO:0000256" key="5">
    <source>
        <dbReference type="ARBA" id="ARBA00022801"/>
    </source>
</evidence>